<dbReference type="EMBL" id="QKYN01000016">
    <property type="protein sequence ID" value="RAG86961.1"/>
    <property type="molecule type" value="Genomic_DNA"/>
</dbReference>
<evidence type="ECO:0000256" key="1">
    <source>
        <dbReference type="SAM" id="SignalP"/>
    </source>
</evidence>
<feature type="chain" id="PRO_5015884351" evidence="1">
    <location>
        <begin position="31"/>
        <end position="189"/>
    </location>
</feature>
<gene>
    <name evidence="2" type="ORF">DN069_03865</name>
</gene>
<comment type="caution">
    <text evidence="2">The sequence shown here is derived from an EMBL/GenBank/DDBJ whole genome shotgun (WGS) entry which is preliminary data.</text>
</comment>
<accession>A0A2X0IUC0</accession>
<dbReference type="AlphaFoldDB" id="A0A2X0IUC0"/>
<evidence type="ECO:0000313" key="3">
    <source>
        <dbReference type="Proteomes" id="UP000248889"/>
    </source>
</evidence>
<evidence type="ECO:0000313" key="2">
    <source>
        <dbReference type="EMBL" id="RAG86961.1"/>
    </source>
</evidence>
<sequence>MRFSRVHSVIAGTTLAAVLAGSSLWATAEAAPQSVGTTTQYVVQHHRLPAADPSTALGLLGKLGAVQDTIASLTAMASAKPAPSAADIQAAAAKVTSAITDLKNAAPTSPLPVDGKHARGLVPNPLGDALTKLQGDVTALVSALTTVPPDLSKVTAALTAIVTDLLAVVTQTVASLGLSLPVPIPVAHH</sequence>
<proteinExistence type="predicted"/>
<reference evidence="2 3" key="1">
    <citation type="submission" date="2018-06" db="EMBL/GenBank/DDBJ databases">
        <title>Streptacidiphilus pinicola sp. nov., isolated from pine grove soil.</title>
        <authorList>
            <person name="Roh S.G."/>
            <person name="Park S."/>
            <person name="Kim M.-K."/>
            <person name="Yun B.-R."/>
            <person name="Park J."/>
            <person name="Kim M.J."/>
            <person name="Kim Y.S."/>
            <person name="Kim S.B."/>
        </authorList>
    </citation>
    <scope>NUCLEOTIDE SEQUENCE [LARGE SCALE GENOMIC DNA]</scope>
    <source>
        <strain evidence="2 3">MMS16-CNU450</strain>
    </source>
</reference>
<dbReference type="Proteomes" id="UP000248889">
    <property type="component" value="Unassembled WGS sequence"/>
</dbReference>
<name>A0A2X0IUC0_9ACTN</name>
<keyword evidence="3" id="KW-1185">Reference proteome</keyword>
<dbReference type="RefSeq" id="WP_111499380.1">
    <property type="nucleotide sequence ID" value="NZ_QKYN01000016.1"/>
</dbReference>
<feature type="signal peptide" evidence="1">
    <location>
        <begin position="1"/>
        <end position="30"/>
    </location>
</feature>
<protein>
    <submittedName>
        <fullName evidence="2">Uncharacterized protein</fullName>
    </submittedName>
</protein>
<dbReference type="OrthoDB" id="3855069at2"/>
<keyword evidence="1" id="KW-0732">Signal</keyword>
<organism evidence="2 3">
    <name type="scientific">Streptacidiphilus pinicola</name>
    <dbReference type="NCBI Taxonomy" id="2219663"/>
    <lineage>
        <taxon>Bacteria</taxon>
        <taxon>Bacillati</taxon>
        <taxon>Actinomycetota</taxon>
        <taxon>Actinomycetes</taxon>
        <taxon>Kitasatosporales</taxon>
        <taxon>Streptomycetaceae</taxon>
        <taxon>Streptacidiphilus</taxon>
    </lineage>
</organism>